<feature type="coiled-coil region" evidence="9">
    <location>
        <begin position="82"/>
        <end position="109"/>
    </location>
</feature>
<evidence type="ECO:0000256" key="2">
    <source>
        <dbReference type="ARBA" id="ARBA00022448"/>
    </source>
</evidence>
<evidence type="ECO:0000256" key="3">
    <source>
        <dbReference type="ARBA" id="ARBA00022617"/>
    </source>
</evidence>
<keyword evidence="7" id="KW-0514">Muscle protein</keyword>
<keyword evidence="12" id="KW-1185">Reference proteome</keyword>
<evidence type="ECO:0000256" key="4">
    <source>
        <dbReference type="ARBA" id="ARBA00022621"/>
    </source>
</evidence>
<name>A0A9W3A387_BIOGL</name>
<dbReference type="OrthoDB" id="6047502at2759"/>
<keyword evidence="3" id="KW-0349">Heme</keyword>
<keyword evidence="6" id="KW-0408">Iron</keyword>
<feature type="domain" description="Globin" evidence="11">
    <location>
        <begin position="907"/>
        <end position="1060"/>
    </location>
</feature>
<feature type="domain" description="Globin" evidence="11">
    <location>
        <begin position="123"/>
        <end position="276"/>
    </location>
</feature>
<sequence>MKKSTAQAVIGFVFFSVVCLELIKADSDGVQFVNAEWKRPEKEQQGSHSCVARRLEDNSEEVTCKTEVLFRQKPPAEYASKIKSIKNKLKQLESQFDDCRLENERKDRLIQLQINLTDTIHKLISESDIKALESSWNKLTAGADGRTTFGNNLVLWMLDNVPNMRERFVKFNAHQSDEALKNDAEFIKQVKLIVGGLQTLISNLNNPGQLQASIEHLADVHLHMKPSIGLEYFKPLQENIHSFIEKTLNVDHGDEAPKAWTNLLTAFNEVLTSYANYQIGLSDTDKVALESSWSRLTAGVNGKRNAGVRLVLWMFNNVPDMRERFTRFNAKQSDEALKTDAEFLKQVDVIIGGFETLINNLNDPTLLQDRLESLADAHLEKKPAIGVSYFGPLQKNIHLFIESALGVGSDSDEAKAWTHLIAALNKVIKDHAIHNLGLSDIDREALGSSWSQLTASAGGSKNAGTNLVLWMLQNVPNMRDRFTKFDARKPDDVLRKDAEFVNQVNLITSGLKSLLNNVNNPINLYEAIVRLADAHLNLKPRVGLEYFGPLQRYIHSYIEKALGVSADSAAARAWTNLLTVFNNVLKDRTFLRIVSNDDKKALHSSWNTLVNQAGGQQNAGIKLVLWMFDNVPNMRDRFSKFNAHSSDDALKADAEFLKQVNVIVGGLESLINNVDDADKLQAGVERLVDAHLHMSPSVGLEYFGPLQQNIGSYIQSALGVTADSAEARAWTHLLSAFNEFLADHTIQKIGLSVTDRKVLERTWNQLISGPGGKEKAGIKLVLWMFENVPNMRDQFSKFDAHKSDEALSKDPEFVKQVNNIFGGLESILNNLNKPGQLQSALEHLADDHLDRKPRIGLEFFGPLQKYIHLYIESTLNVATGSEESKAWTNLFTALNKVIRDHAIERLGLSDKDRKALDSSWKKLRSGAGGRNKAAINLVFWMFEHVPNMREQFTKFDAHQPNAALKQNPEFLAQVGRILGGIESLLNNLDDPVALKAAIDRLADAHLSMSPRIGLGFFGPLQQNIHEYIEETLGVSADSDEAKGWTHLFAAFNRVLKERTVLKIVSDNEGAALKSSWKSLVDAAGDRQAAGTKLVLWMLNNVPNMRDQFSKFNAHQGDDALKADAEFNKQVERIIGGLESLINNVDNAGQLQAAIDRLVDAHLHMKPSIGLEFFEPLQQNIHTYIESALSVAADSNEAQSWTHLLSAYNTVLREHSLEKIGLSDDDRKGLESSWKKLLEAAGDKKTAGTNLVLWLFDNVPKMRDRFTKFNAHQSDDALKANAEFNKQVDVIVSGLETLVSNVNNPAALQAGIERLVDTHLNMQPSIGLSYFGSVQQYIHLYIAKTLNIAADSDEAKSWTHLWAAFNKVLKEHSLEKIGITDSERKLLISSWKKLTAGGKQNFGVDLVLWMFENVPNMRDQFTKFDAHQSDSALRQDAGFLRQVSRIVGGLETLINSLNEPGKLQDSLEKLTDAHLHFVPSVGVEFFAPLKDKIHFFIEKALNVDSSSAEAQAWTDLIGAFNKVLVDHTIQHIGLSDSDRKALDSSWKRLTAGENGVQKAGINLVLWMFGNVPNMRDRFSKFNANQPDDALRNDPEFLKQVDVIIGGLKSFLDYVNNPVELQANLDRVAEAHLSMDPTVGVEYFKVLAQNIHRFIESTLGVTADSDESQAWTNLLAAFNKVVRNRTVLRIVTDSDKAALVSSWDSLVKKAGDKRSAGVNLVLWMLNNVPNMRGTFKKFNANQPDAALRGDAEFLRQVDRIVGGLESLVRNANNPSRLLDALERLSDAHLHMKPSIGLEFFGPLAQNIHSYIESALNVAADSNEAKAWTHLLSAFNKIQEFNSIAKIGLSDTDKQALVSSWNTLISAGKESAGVNLVLWMLDNVPNMRDRFTKFNAHASDDALKANAEFLKQVNVIVGGLESLINSANSPGQLQANLERLVDAHLHMTPSVGLEYFGPLQQYIHLYIEKALGLSASSVESKAWTHLLGAFNKVLKEHSVQKIGLTDTDRKSLISSWKKLLARAGSRQNAGNNLVLWMLENVPHMRDRFTKFNAYQSDAALRNDPEFLRQVDLITTGLESLINNVDNPGQFQAALERLSAVHKNKTPSIGLEYFAPLQRYIHLYIEKSLNTYGDSDEARAWTHLFESFNEVLKKA</sequence>
<dbReference type="GO" id="GO:0019825">
    <property type="term" value="F:oxygen binding"/>
    <property type="evidence" value="ECO:0007669"/>
    <property type="project" value="InterPro"/>
</dbReference>
<keyword evidence="5" id="KW-0479">Metal-binding</keyword>
<protein>
    <recommendedName>
        <fullName evidence="1">Globin</fullName>
    </recommendedName>
    <alternativeName>
        <fullName evidence="8">Myoglobin</fullName>
    </alternativeName>
</protein>
<evidence type="ECO:0000256" key="6">
    <source>
        <dbReference type="ARBA" id="ARBA00023004"/>
    </source>
</evidence>
<dbReference type="GeneID" id="106077292"/>
<feature type="signal peptide" evidence="10">
    <location>
        <begin position="1"/>
        <end position="25"/>
    </location>
</feature>
<dbReference type="SUPFAM" id="SSF46458">
    <property type="entry name" value="Globin-like"/>
    <property type="match status" value="13"/>
</dbReference>
<dbReference type="Gene3D" id="1.10.490.10">
    <property type="entry name" value="Globins"/>
    <property type="match status" value="13"/>
</dbReference>
<dbReference type="InterPro" id="IPR044399">
    <property type="entry name" value="Mb-like_M"/>
</dbReference>
<feature type="domain" description="Globin" evidence="11">
    <location>
        <begin position="437"/>
        <end position="590"/>
    </location>
</feature>
<feature type="domain" description="Globin" evidence="11">
    <location>
        <begin position="593"/>
        <end position="746"/>
    </location>
</feature>
<evidence type="ECO:0000256" key="5">
    <source>
        <dbReference type="ARBA" id="ARBA00022723"/>
    </source>
</evidence>
<evidence type="ECO:0000256" key="7">
    <source>
        <dbReference type="ARBA" id="ARBA00023179"/>
    </source>
</evidence>
<feature type="domain" description="Globin" evidence="11">
    <location>
        <begin position="280"/>
        <end position="433"/>
    </location>
</feature>
<dbReference type="PANTHER" id="PTHR47217">
    <property type="entry name" value="GLOBIN-LIKE PROTEIN"/>
    <property type="match status" value="1"/>
</dbReference>
<evidence type="ECO:0000313" key="12">
    <source>
        <dbReference type="Proteomes" id="UP001165740"/>
    </source>
</evidence>
<dbReference type="InterPro" id="IPR009050">
    <property type="entry name" value="Globin-like_sf"/>
</dbReference>
<feature type="domain" description="Globin" evidence="11">
    <location>
        <begin position="1220"/>
        <end position="1375"/>
    </location>
</feature>
<evidence type="ECO:0000259" key="11">
    <source>
        <dbReference type="PROSITE" id="PS01033"/>
    </source>
</evidence>
<keyword evidence="4" id="KW-0561">Oxygen transport</keyword>
<feature type="chain" id="PRO_5040984267" description="Globin" evidence="10">
    <location>
        <begin position="26"/>
        <end position="2151"/>
    </location>
</feature>
<evidence type="ECO:0000256" key="1">
    <source>
        <dbReference type="ARBA" id="ARBA00013895"/>
    </source>
</evidence>
<keyword evidence="2" id="KW-0813">Transport</keyword>
<feature type="domain" description="Globin" evidence="11">
    <location>
        <begin position="2000"/>
        <end position="2151"/>
    </location>
</feature>
<evidence type="ECO:0000256" key="8">
    <source>
        <dbReference type="ARBA" id="ARBA00030087"/>
    </source>
</evidence>
<feature type="domain" description="Globin" evidence="11">
    <location>
        <begin position="750"/>
        <end position="903"/>
    </location>
</feature>
<feature type="domain" description="Globin" evidence="11">
    <location>
        <begin position="1377"/>
        <end position="1528"/>
    </location>
</feature>
<accession>A0A9W3A387</accession>
<reference evidence="13" key="1">
    <citation type="submission" date="2025-08" db="UniProtKB">
        <authorList>
            <consortium name="RefSeq"/>
        </authorList>
    </citation>
    <scope>IDENTIFICATION</scope>
</reference>
<gene>
    <name evidence="13" type="primary">LOC106077292</name>
</gene>
<evidence type="ECO:0000256" key="10">
    <source>
        <dbReference type="SAM" id="SignalP"/>
    </source>
</evidence>
<feature type="domain" description="Globin" evidence="11">
    <location>
        <begin position="1063"/>
        <end position="1216"/>
    </location>
</feature>
<dbReference type="Proteomes" id="UP001165740">
    <property type="component" value="Chromosome 4"/>
</dbReference>
<dbReference type="GO" id="GO:0046872">
    <property type="term" value="F:metal ion binding"/>
    <property type="evidence" value="ECO:0007669"/>
    <property type="project" value="UniProtKB-KW"/>
</dbReference>
<dbReference type="PROSITE" id="PS01033">
    <property type="entry name" value="GLOBIN"/>
    <property type="match status" value="13"/>
</dbReference>
<evidence type="ECO:0000313" key="13">
    <source>
        <dbReference type="RefSeq" id="XP_055881756.1"/>
    </source>
</evidence>
<feature type="domain" description="Globin" evidence="11">
    <location>
        <begin position="1845"/>
        <end position="1996"/>
    </location>
</feature>
<feature type="domain" description="Globin" evidence="11">
    <location>
        <begin position="1688"/>
        <end position="1841"/>
    </location>
</feature>
<keyword evidence="9" id="KW-0175">Coiled coil</keyword>
<dbReference type="InterPro" id="IPR000971">
    <property type="entry name" value="Globin"/>
</dbReference>
<dbReference type="GO" id="GO:0020037">
    <property type="term" value="F:heme binding"/>
    <property type="evidence" value="ECO:0007669"/>
    <property type="project" value="InterPro"/>
</dbReference>
<dbReference type="GO" id="GO:0005344">
    <property type="term" value="F:oxygen carrier activity"/>
    <property type="evidence" value="ECO:0007669"/>
    <property type="project" value="UniProtKB-KW"/>
</dbReference>
<dbReference type="Pfam" id="PF00042">
    <property type="entry name" value="Globin"/>
    <property type="match status" value="13"/>
</dbReference>
<organism evidence="12 13">
    <name type="scientific">Biomphalaria glabrata</name>
    <name type="common">Bloodfluke planorb</name>
    <name type="synonym">Freshwater snail</name>
    <dbReference type="NCBI Taxonomy" id="6526"/>
    <lineage>
        <taxon>Eukaryota</taxon>
        <taxon>Metazoa</taxon>
        <taxon>Spiralia</taxon>
        <taxon>Lophotrochozoa</taxon>
        <taxon>Mollusca</taxon>
        <taxon>Gastropoda</taxon>
        <taxon>Heterobranchia</taxon>
        <taxon>Euthyneura</taxon>
        <taxon>Panpulmonata</taxon>
        <taxon>Hygrophila</taxon>
        <taxon>Lymnaeoidea</taxon>
        <taxon>Planorbidae</taxon>
        <taxon>Biomphalaria</taxon>
    </lineage>
</organism>
<keyword evidence="10" id="KW-0732">Signal</keyword>
<dbReference type="PANTHER" id="PTHR47217:SF1">
    <property type="entry name" value="GLOBIN-LIKE PROTEIN"/>
    <property type="match status" value="1"/>
</dbReference>
<dbReference type="RefSeq" id="XP_055881756.1">
    <property type="nucleotide sequence ID" value="XM_056025781.1"/>
</dbReference>
<feature type="domain" description="Globin" evidence="11">
    <location>
        <begin position="1532"/>
        <end position="1685"/>
    </location>
</feature>
<evidence type="ECO:0000256" key="9">
    <source>
        <dbReference type="SAM" id="Coils"/>
    </source>
</evidence>
<dbReference type="InterPro" id="IPR012292">
    <property type="entry name" value="Globin/Proto"/>
</dbReference>
<dbReference type="CDD" id="cd01040">
    <property type="entry name" value="Mb-like"/>
    <property type="match status" value="13"/>
</dbReference>
<proteinExistence type="predicted"/>